<evidence type="ECO:0000313" key="12">
    <source>
        <dbReference type="Proteomes" id="UP001138661"/>
    </source>
</evidence>
<evidence type="ECO:0000256" key="3">
    <source>
        <dbReference type="ARBA" id="ARBA00022475"/>
    </source>
</evidence>
<feature type="transmembrane region" description="Helical" evidence="9">
    <location>
        <begin position="39"/>
        <end position="61"/>
    </location>
</feature>
<dbReference type="Proteomes" id="UP001138661">
    <property type="component" value="Unassembled WGS sequence"/>
</dbReference>
<dbReference type="EMBL" id="JAHXDN010000001">
    <property type="protein sequence ID" value="MBW4706315.1"/>
    <property type="molecule type" value="Genomic_DNA"/>
</dbReference>
<dbReference type="InterPro" id="IPR055348">
    <property type="entry name" value="DctQ"/>
</dbReference>
<reference evidence="11" key="1">
    <citation type="submission" date="2021-07" db="EMBL/GenBank/DDBJ databases">
        <title>Roseobacter insulae sp. nov., isolated from a tidal flat.</title>
        <authorList>
            <person name="Park S."/>
            <person name="Yoon J.-H."/>
        </authorList>
    </citation>
    <scope>NUCLEOTIDE SEQUENCE</scope>
    <source>
        <strain evidence="11">YSTF-M11</strain>
    </source>
</reference>
<dbReference type="GO" id="GO:0022857">
    <property type="term" value="F:transmembrane transporter activity"/>
    <property type="evidence" value="ECO:0007669"/>
    <property type="project" value="UniProtKB-UniRule"/>
</dbReference>
<evidence type="ECO:0000256" key="5">
    <source>
        <dbReference type="ARBA" id="ARBA00022692"/>
    </source>
</evidence>
<keyword evidence="4 9" id="KW-0997">Cell inner membrane</keyword>
<dbReference type="RefSeq" id="WP_219497852.1">
    <property type="nucleotide sequence ID" value="NZ_JAHXDN010000001.1"/>
</dbReference>
<evidence type="ECO:0000256" key="2">
    <source>
        <dbReference type="ARBA" id="ARBA00022448"/>
    </source>
</evidence>
<accession>A0A9X1FSH6</accession>
<feature type="transmembrane region" description="Helical" evidence="9">
    <location>
        <begin position="134"/>
        <end position="152"/>
    </location>
</feature>
<feature type="transmembrane region" description="Helical" evidence="9">
    <location>
        <begin position="82"/>
        <end position="105"/>
    </location>
</feature>
<comment type="subunit">
    <text evidence="9">The complex comprises the extracytoplasmic solute receptor protein and the two transmembrane proteins.</text>
</comment>
<feature type="domain" description="Tripartite ATP-independent periplasmic transporters DctQ component" evidence="10">
    <location>
        <begin position="19"/>
        <end position="160"/>
    </location>
</feature>
<name>A0A9X1FSH6_9RHOB</name>
<feature type="transmembrane region" description="Helical" evidence="9">
    <location>
        <begin position="12"/>
        <end position="33"/>
    </location>
</feature>
<evidence type="ECO:0000259" key="10">
    <source>
        <dbReference type="Pfam" id="PF04290"/>
    </source>
</evidence>
<dbReference type="InterPro" id="IPR007387">
    <property type="entry name" value="TRAP_DctQ"/>
</dbReference>
<organism evidence="11 12">
    <name type="scientific">Roseobacter insulae</name>
    <dbReference type="NCBI Taxonomy" id="2859783"/>
    <lineage>
        <taxon>Bacteria</taxon>
        <taxon>Pseudomonadati</taxon>
        <taxon>Pseudomonadota</taxon>
        <taxon>Alphaproteobacteria</taxon>
        <taxon>Rhodobacterales</taxon>
        <taxon>Roseobacteraceae</taxon>
        <taxon>Roseobacter</taxon>
    </lineage>
</organism>
<keyword evidence="7 9" id="KW-0472">Membrane</keyword>
<comment type="subcellular location">
    <subcellularLocation>
        <location evidence="1 9">Cell inner membrane</location>
        <topology evidence="1 9">Multi-pass membrane protein</topology>
    </subcellularLocation>
</comment>
<keyword evidence="6 9" id="KW-1133">Transmembrane helix</keyword>
<evidence type="ECO:0000256" key="9">
    <source>
        <dbReference type="RuleBase" id="RU369079"/>
    </source>
</evidence>
<proteinExistence type="inferred from homology"/>
<keyword evidence="2 9" id="KW-0813">Transport</keyword>
<evidence type="ECO:0000256" key="7">
    <source>
        <dbReference type="ARBA" id="ARBA00023136"/>
    </source>
</evidence>
<evidence type="ECO:0000256" key="4">
    <source>
        <dbReference type="ARBA" id="ARBA00022519"/>
    </source>
</evidence>
<comment type="caution">
    <text evidence="11">The sequence shown here is derived from an EMBL/GenBank/DDBJ whole genome shotgun (WGS) entry which is preliminary data.</text>
</comment>
<comment type="function">
    <text evidence="9">Part of the tripartite ATP-independent periplasmic (TRAP) transport system.</text>
</comment>
<comment type="similarity">
    <text evidence="8 9">Belongs to the TRAP transporter small permease family.</text>
</comment>
<evidence type="ECO:0000256" key="8">
    <source>
        <dbReference type="ARBA" id="ARBA00038436"/>
    </source>
</evidence>
<keyword evidence="5 9" id="KW-0812">Transmembrane</keyword>
<keyword evidence="12" id="KW-1185">Reference proteome</keyword>
<protein>
    <recommendedName>
        <fullName evidence="9">TRAP transporter small permease protein</fullName>
    </recommendedName>
</protein>
<evidence type="ECO:0000256" key="1">
    <source>
        <dbReference type="ARBA" id="ARBA00004429"/>
    </source>
</evidence>
<dbReference type="Pfam" id="PF04290">
    <property type="entry name" value="DctQ"/>
    <property type="match status" value="1"/>
</dbReference>
<evidence type="ECO:0000313" key="11">
    <source>
        <dbReference type="EMBL" id="MBW4706315.1"/>
    </source>
</evidence>
<sequence>MAWLIKKLAELSAWGFALIVLMMVFEVVARYGFGAPTFWAHEIAGLLGALAFLLGGAFCMIEGSHMRVTVLRDKLSPGLFRLTEYLSLGCGLLYLGALTYSGWLISQRALFRFMPDGSWFPERSGSSWNTPLPAFIKFALFIGAFLFLAAVLRQFYLLVRHRADINGRPE</sequence>
<dbReference type="AlphaFoldDB" id="A0A9X1FSH6"/>
<dbReference type="GO" id="GO:0005886">
    <property type="term" value="C:plasma membrane"/>
    <property type="evidence" value="ECO:0007669"/>
    <property type="project" value="UniProtKB-SubCell"/>
</dbReference>
<evidence type="ECO:0000256" key="6">
    <source>
        <dbReference type="ARBA" id="ARBA00022989"/>
    </source>
</evidence>
<gene>
    <name evidence="11" type="ORF">KX928_00785</name>
</gene>
<dbReference type="PANTHER" id="PTHR35011">
    <property type="entry name" value="2,3-DIKETO-L-GULONATE TRAP TRANSPORTER SMALL PERMEASE PROTEIN YIAM"/>
    <property type="match status" value="1"/>
</dbReference>
<keyword evidence="3" id="KW-1003">Cell membrane</keyword>